<proteinExistence type="predicted"/>
<evidence type="ECO:0000313" key="2">
    <source>
        <dbReference type="Proteomes" id="UP000318821"/>
    </source>
</evidence>
<comment type="caution">
    <text evidence="1">The sequence shown here is derived from an EMBL/GenBank/DDBJ whole genome shotgun (WGS) entry which is preliminary data.</text>
</comment>
<reference evidence="2" key="1">
    <citation type="submission" date="2019-02" db="EMBL/GenBank/DDBJ databases">
        <title>FDA dAtabase for Regulatory Grade micrObial Sequences (FDA-ARGOS): Supporting development and validation of Infectious Disease Dx tests.</title>
        <authorList>
            <person name="Duncan R."/>
            <person name="Fisher C."/>
            <person name="Tallon L."/>
            <person name="Sadzewicz L."/>
            <person name="Sengamalay N."/>
            <person name="Ott S."/>
            <person name="Godinez A."/>
            <person name="Nagaraj S."/>
            <person name="Vavikolanu K."/>
            <person name="Vyas G."/>
            <person name="Nadendla S."/>
            <person name="Aluvathingal J."/>
            <person name="Sichtig H."/>
        </authorList>
    </citation>
    <scope>NUCLEOTIDE SEQUENCE [LARGE SCALE GENOMIC DNA]</scope>
    <source>
        <strain evidence="2">FDAARGOS_360</strain>
    </source>
</reference>
<protein>
    <submittedName>
        <fullName evidence="1">Uncharacterized protein</fullName>
    </submittedName>
</protein>
<evidence type="ECO:0000313" key="1">
    <source>
        <dbReference type="EMBL" id="TPP49200.1"/>
    </source>
</evidence>
<organism evidence="1 2">
    <name type="scientific">Leishmania donovani</name>
    <dbReference type="NCBI Taxonomy" id="5661"/>
    <lineage>
        <taxon>Eukaryota</taxon>
        <taxon>Discoba</taxon>
        <taxon>Euglenozoa</taxon>
        <taxon>Kinetoplastea</taxon>
        <taxon>Metakinetoplastina</taxon>
        <taxon>Trypanosomatida</taxon>
        <taxon>Trypanosomatidae</taxon>
        <taxon>Leishmaniinae</taxon>
        <taxon>Leishmania</taxon>
    </lineage>
</organism>
<gene>
    <name evidence="1" type="ORF">CGC20_4410</name>
</gene>
<dbReference type="EMBL" id="RHLD01000060">
    <property type="protein sequence ID" value="TPP49200.1"/>
    <property type="molecule type" value="Genomic_DNA"/>
</dbReference>
<dbReference type="AlphaFoldDB" id="A0A504XT34"/>
<sequence>MPPVDAVPGIGGGMPGTMPAISGNLGGGGIIIMPFFPADCAGGRCGAGGAKVWAPLAGGPLVPAPAGGVLAPAWRVGGGCLAGGCAGAAAPAATTVVAVGVKDLAFAFSRVSAGAGGLT</sequence>
<dbReference type="Proteomes" id="UP000318821">
    <property type="component" value="Unassembled WGS sequence"/>
</dbReference>
<name>A0A504XT34_LEIDO</name>
<accession>A0A504XT34</accession>